<accession>A0ABT8DAG2</accession>
<reference evidence="2" key="1">
    <citation type="journal article" date="2019" name="Int. J. Syst. Evol. Microbiol.">
        <title>The Global Catalogue of Microorganisms (GCM) 10K type strain sequencing project: providing services to taxonomists for standard genome sequencing and annotation.</title>
        <authorList>
            <consortium name="The Broad Institute Genomics Platform"/>
            <consortium name="The Broad Institute Genome Sequencing Center for Infectious Disease"/>
            <person name="Wu L."/>
            <person name="Ma J."/>
        </authorList>
    </citation>
    <scope>NUCLEOTIDE SEQUENCE [LARGE SCALE GENOMIC DNA]</scope>
    <source>
        <strain evidence="2">CECT 8482</strain>
    </source>
</reference>
<protein>
    <submittedName>
        <fullName evidence="1">Uncharacterized protein</fullName>
    </submittedName>
</protein>
<keyword evidence="2" id="KW-1185">Reference proteome</keyword>
<name>A0ABT8DAG2_9RHOB</name>
<organism evidence="1 2">
    <name type="scientific">Paracoccus cavernae</name>
    <dbReference type="NCBI Taxonomy" id="1571207"/>
    <lineage>
        <taxon>Bacteria</taxon>
        <taxon>Pseudomonadati</taxon>
        <taxon>Pseudomonadota</taxon>
        <taxon>Alphaproteobacteria</taxon>
        <taxon>Rhodobacterales</taxon>
        <taxon>Paracoccaceae</taxon>
        <taxon>Paracoccus</taxon>
    </lineage>
</organism>
<comment type="caution">
    <text evidence="1">The sequence shown here is derived from an EMBL/GenBank/DDBJ whole genome shotgun (WGS) entry which is preliminary data.</text>
</comment>
<dbReference type="Proteomes" id="UP001243846">
    <property type="component" value="Unassembled WGS sequence"/>
</dbReference>
<dbReference type="RefSeq" id="WP_377684809.1">
    <property type="nucleotide sequence ID" value="NZ_JBHMDZ010000006.1"/>
</dbReference>
<sequence length="90" mass="9822">MTISTHRGITIVESDHPSGARTWAHEESGSGGIAHTHEEVIRQISRFLGPDPACALCRGHETEDWACLGIVPCSVCFPEDPVDEDKRRVG</sequence>
<dbReference type="EMBL" id="JAUFRC010000001">
    <property type="protein sequence ID" value="MDN3713321.1"/>
    <property type="molecule type" value="Genomic_DNA"/>
</dbReference>
<evidence type="ECO:0000313" key="1">
    <source>
        <dbReference type="EMBL" id="MDN3713321.1"/>
    </source>
</evidence>
<gene>
    <name evidence="1" type="ORF">QWZ10_19240</name>
</gene>
<evidence type="ECO:0000313" key="2">
    <source>
        <dbReference type="Proteomes" id="UP001243846"/>
    </source>
</evidence>
<proteinExistence type="predicted"/>